<comment type="caution">
    <text evidence="2">The sequence shown here is derived from an EMBL/GenBank/DDBJ whole genome shotgun (WGS) entry which is preliminary data.</text>
</comment>
<dbReference type="InterPro" id="IPR001893">
    <property type="entry name" value="Cys-rich_GLG1_repeat"/>
</dbReference>
<evidence type="ECO:0008006" key="4">
    <source>
        <dbReference type="Google" id="ProtNLM"/>
    </source>
</evidence>
<proteinExistence type="predicted"/>
<reference evidence="2 3" key="1">
    <citation type="submission" date="2018-06" db="EMBL/GenBank/DDBJ databases">
        <title>Draft Whole-Genome Sequence of the purple photosynthetic bacterium Rhodospeudomonas palustris XCP.</title>
        <authorList>
            <person name="Rayyan A."/>
            <person name="Meyer T.E."/>
            <person name="Kyndt J.A."/>
        </authorList>
    </citation>
    <scope>NUCLEOTIDE SEQUENCE [LARGE SCALE GENOMIC DNA]</scope>
    <source>
        <strain evidence="2 3">XCP</strain>
    </source>
</reference>
<organism evidence="2 3">
    <name type="scientific">Rhodopseudomonas palustris</name>
    <dbReference type="NCBI Taxonomy" id="1076"/>
    <lineage>
        <taxon>Bacteria</taxon>
        <taxon>Pseudomonadati</taxon>
        <taxon>Pseudomonadota</taxon>
        <taxon>Alphaproteobacteria</taxon>
        <taxon>Hyphomicrobiales</taxon>
        <taxon>Nitrobacteraceae</taxon>
        <taxon>Rhodopseudomonas</taxon>
    </lineage>
</organism>
<dbReference type="GO" id="GO:0016020">
    <property type="term" value="C:membrane"/>
    <property type="evidence" value="ECO:0007669"/>
    <property type="project" value="InterPro"/>
</dbReference>
<dbReference type="RefSeq" id="WP_110788263.1">
    <property type="nucleotide sequence ID" value="NZ_QKQS01000029.1"/>
</dbReference>
<evidence type="ECO:0000313" key="3">
    <source>
        <dbReference type="Proteomes" id="UP000248134"/>
    </source>
</evidence>
<dbReference type="AlphaFoldDB" id="A0A323UA29"/>
<feature type="signal peptide" evidence="1">
    <location>
        <begin position="1"/>
        <end position="21"/>
    </location>
</feature>
<keyword evidence="1" id="KW-0732">Signal</keyword>
<dbReference type="OrthoDB" id="8139144at2"/>
<evidence type="ECO:0000256" key="1">
    <source>
        <dbReference type="SAM" id="SignalP"/>
    </source>
</evidence>
<dbReference type="Pfam" id="PF00839">
    <property type="entry name" value="Cys_rich_FGFR"/>
    <property type="match status" value="1"/>
</dbReference>
<feature type="chain" id="PRO_5016393860" description="Cysteine rich repeat-containing protein" evidence="1">
    <location>
        <begin position="22"/>
        <end position="79"/>
    </location>
</feature>
<dbReference type="EMBL" id="QKQS01000029">
    <property type="protein sequence ID" value="PZA09692.1"/>
    <property type="molecule type" value="Genomic_DNA"/>
</dbReference>
<name>A0A323UA29_RHOPL</name>
<sequence>MQKTLVALALLLVSMSSGAYAQQPQRSGTEAEQKACSRDVSRFCRSVMEQSDLVILSCLQQNRPKISKACNQVLVSHGQ</sequence>
<accession>A0A323UA29</accession>
<protein>
    <recommendedName>
        <fullName evidence="4">Cysteine rich repeat-containing protein</fullName>
    </recommendedName>
</protein>
<gene>
    <name evidence="2" type="ORF">DNX69_22610</name>
</gene>
<evidence type="ECO:0000313" key="2">
    <source>
        <dbReference type="EMBL" id="PZA09692.1"/>
    </source>
</evidence>
<dbReference type="Proteomes" id="UP000248134">
    <property type="component" value="Unassembled WGS sequence"/>
</dbReference>